<protein>
    <submittedName>
        <fullName evidence="1">Uncharacterized protein</fullName>
    </submittedName>
</protein>
<sequence length="290" mass="33707">MAKKAKKTKKVEVEPQIEIMQEVVTEFIEDTVVAEPKKKVVVEKPLPKKDTWEIKDRLYNLQLDSNPLSYMVKAANIYYFDEEKGYERELKHTTNQRTCFVDEMVGDQRLDHIIFRSGSLYVPKEKTVLQKLLSLYHPHRDKLFKEHKPVEQASDQLDWLEFEAEALIAAKNLDIDMAEAVMRAEKGSSVSKMSSKELRRDLLLFARRNPQLFLELVTDDNIQLRNFGIKATDAGILTLSADQRTFMWGSTGRKLMNVPFDEHPYSALAAWFKTDEGMEIYSNIEKRLNN</sequence>
<dbReference type="EMBL" id="KY052853">
    <property type="protein sequence ID" value="ASF00729.1"/>
    <property type="molecule type" value="Genomic_DNA"/>
</dbReference>
<name>A0A218MN71_9VIRU</name>
<reference evidence="1" key="1">
    <citation type="submission" date="2016-10" db="EMBL/GenBank/DDBJ databases">
        <authorList>
            <person name="Varghese N."/>
        </authorList>
    </citation>
    <scope>NUCLEOTIDE SEQUENCE</scope>
</reference>
<evidence type="ECO:0000313" key="1">
    <source>
        <dbReference type="EMBL" id="ASF00729.1"/>
    </source>
</evidence>
<organism evidence="1">
    <name type="scientific">uncultured virus</name>
    <dbReference type="NCBI Taxonomy" id="340016"/>
    <lineage>
        <taxon>Viruses</taxon>
        <taxon>environmental samples</taxon>
    </lineage>
</organism>
<accession>A0A218MN71</accession>
<reference evidence="1" key="2">
    <citation type="journal article" date="2017" name="Nat. Commun.">
        <title>Single-virus genomics reveals hidden cosmopolitan and abundant viruses.</title>
        <authorList>
            <person name="Martinez-Hernandez F."/>
            <person name="Fornas O."/>
            <person name="Lluesma Gomez M."/>
            <person name="Bolduc B."/>
            <person name="de la Cruz Pena M.J."/>
            <person name="Martinez J.M."/>
            <person name="Anton J."/>
            <person name="Gasol J.M."/>
            <person name="Rosselli R."/>
            <person name="Rodriguez-Valera F."/>
            <person name="Sullivan M.B."/>
            <person name="Acinas S.G."/>
            <person name="Martinez-Garcia M."/>
        </authorList>
    </citation>
    <scope>NUCLEOTIDE SEQUENCE</scope>
</reference>
<proteinExistence type="predicted"/>